<dbReference type="EMBL" id="ABJB010216780">
    <property type="status" value="NOT_ANNOTATED_CDS"/>
    <property type="molecule type" value="Genomic_DNA"/>
</dbReference>
<dbReference type="EnsemblMetazoa" id="ISCW005173-RA">
    <property type="protein sequence ID" value="ISCW005173-PA"/>
    <property type="gene ID" value="ISCW005173"/>
</dbReference>
<dbReference type="AlphaFoldDB" id="B7PEL9"/>
<evidence type="ECO:0000313" key="3">
    <source>
        <dbReference type="EnsemblMetazoa" id="ISCW005173-PA"/>
    </source>
</evidence>
<accession>B7PEL9</accession>
<keyword evidence="4" id="KW-1185">Reference proteome</keyword>
<dbReference type="InParanoid" id="B7PEL9"/>
<proteinExistence type="predicted"/>
<dbReference type="EMBL" id="DS695981">
    <property type="protein sequence ID" value="EEC05041.1"/>
    <property type="molecule type" value="Genomic_DNA"/>
</dbReference>
<dbReference type="VEuPathDB" id="VectorBase:ISCI005173"/>
<protein>
    <submittedName>
        <fullName evidence="2 3">Uncharacterized protein</fullName>
    </submittedName>
</protein>
<dbReference type="HOGENOM" id="CLU_2186808_0_0_1"/>
<dbReference type="VEuPathDB" id="VectorBase:ISCW005173"/>
<organism>
    <name type="scientific">Ixodes scapularis</name>
    <name type="common">Black-legged tick</name>
    <name type="synonym">Deer tick</name>
    <dbReference type="NCBI Taxonomy" id="6945"/>
    <lineage>
        <taxon>Eukaryota</taxon>
        <taxon>Metazoa</taxon>
        <taxon>Ecdysozoa</taxon>
        <taxon>Arthropoda</taxon>
        <taxon>Chelicerata</taxon>
        <taxon>Arachnida</taxon>
        <taxon>Acari</taxon>
        <taxon>Parasitiformes</taxon>
        <taxon>Ixodida</taxon>
        <taxon>Ixodoidea</taxon>
        <taxon>Ixodidae</taxon>
        <taxon>Ixodinae</taxon>
        <taxon>Ixodes</taxon>
    </lineage>
</organism>
<reference evidence="3" key="2">
    <citation type="submission" date="2020-05" db="UniProtKB">
        <authorList>
            <consortium name="EnsemblMetazoa"/>
        </authorList>
    </citation>
    <scope>IDENTIFICATION</scope>
    <source>
        <strain evidence="3">wikel</strain>
    </source>
</reference>
<reference evidence="2 4" key="1">
    <citation type="submission" date="2008-03" db="EMBL/GenBank/DDBJ databases">
        <title>Annotation of Ixodes scapularis.</title>
        <authorList>
            <consortium name="Ixodes scapularis Genome Project Consortium"/>
            <person name="Caler E."/>
            <person name="Hannick L.I."/>
            <person name="Bidwell S."/>
            <person name="Joardar V."/>
            <person name="Thiagarajan M."/>
            <person name="Amedeo P."/>
            <person name="Galinsky K.J."/>
            <person name="Schobel S."/>
            <person name="Inman J."/>
            <person name="Hostetler J."/>
            <person name="Miller J."/>
            <person name="Hammond M."/>
            <person name="Megy K."/>
            <person name="Lawson D."/>
            <person name="Kodira C."/>
            <person name="Sutton G."/>
            <person name="Meyer J."/>
            <person name="Hill C.A."/>
            <person name="Birren B."/>
            <person name="Nene V."/>
            <person name="Collins F."/>
            <person name="Alarcon-Chaidez F."/>
            <person name="Wikel S."/>
            <person name="Strausberg R."/>
        </authorList>
    </citation>
    <scope>NUCLEOTIDE SEQUENCE [LARGE SCALE GENOMIC DNA]</scope>
    <source>
        <strain evidence="4">Wikel</strain>
        <strain evidence="2">Wikel colony</strain>
    </source>
</reference>
<dbReference type="Proteomes" id="UP000001555">
    <property type="component" value="Unassembled WGS sequence"/>
</dbReference>
<feature type="compositionally biased region" description="Basic and acidic residues" evidence="1">
    <location>
        <begin position="12"/>
        <end position="22"/>
    </location>
</feature>
<sequence length="109" mass="12138">MSLIMSVSDWQANHERKEPTRRGLTEHRLPRTNKAVLADRHIPTFLCCCYARQIEFCVLPTFLYCVPLPQGATAVPLAHFVSSAVASTKLASCRVLLFQTVLARLVVVG</sequence>
<evidence type="ECO:0000313" key="4">
    <source>
        <dbReference type="Proteomes" id="UP000001555"/>
    </source>
</evidence>
<dbReference type="PaxDb" id="6945-B7PEL9"/>
<gene>
    <name evidence="2" type="ORF">IscW_ISCW005173</name>
</gene>
<name>B7PEL9_IXOSC</name>
<evidence type="ECO:0000256" key="1">
    <source>
        <dbReference type="SAM" id="MobiDB-lite"/>
    </source>
</evidence>
<feature type="region of interest" description="Disordered" evidence="1">
    <location>
        <begin position="1"/>
        <end position="22"/>
    </location>
</feature>
<evidence type="ECO:0000313" key="2">
    <source>
        <dbReference type="EMBL" id="EEC05041.1"/>
    </source>
</evidence>